<name>A0A6G0VLJ0_APHCR</name>
<dbReference type="GO" id="GO:0003964">
    <property type="term" value="F:RNA-directed DNA polymerase activity"/>
    <property type="evidence" value="ECO:0007669"/>
    <property type="project" value="UniProtKB-KW"/>
</dbReference>
<proteinExistence type="predicted"/>
<reference evidence="1 2" key="1">
    <citation type="submission" date="2019-08" db="EMBL/GenBank/DDBJ databases">
        <title>Whole genome of Aphis craccivora.</title>
        <authorList>
            <person name="Voronova N.V."/>
            <person name="Shulinski R.S."/>
            <person name="Bandarenka Y.V."/>
            <person name="Zhorov D.G."/>
            <person name="Warner D."/>
        </authorList>
    </citation>
    <scope>NUCLEOTIDE SEQUENCE [LARGE SCALE GENOMIC DNA]</scope>
    <source>
        <strain evidence="1">180601</strain>
        <tissue evidence="1">Whole Body</tissue>
    </source>
</reference>
<keyword evidence="1" id="KW-0695">RNA-directed DNA polymerase</keyword>
<accession>A0A6G0VLJ0</accession>
<keyword evidence="1" id="KW-0548">Nucleotidyltransferase</keyword>
<dbReference type="Proteomes" id="UP000478052">
    <property type="component" value="Unassembled WGS sequence"/>
</dbReference>
<dbReference type="EMBL" id="VUJU01015033">
    <property type="protein sequence ID" value="KAF0697662.1"/>
    <property type="molecule type" value="Genomic_DNA"/>
</dbReference>
<dbReference type="OrthoDB" id="6624020at2759"/>
<feature type="non-terminal residue" evidence="1">
    <location>
        <position position="1"/>
    </location>
</feature>
<keyword evidence="2" id="KW-1185">Reference proteome</keyword>
<protein>
    <submittedName>
        <fullName evidence="1">Reverse transcriptase domain-containing protein</fullName>
    </submittedName>
</protein>
<organism evidence="1 2">
    <name type="scientific">Aphis craccivora</name>
    <name type="common">Cowpea aphid</name>
    <dbReference type="NCBI Taxonomy" id="307492"/>
    <lineage>
        <taxon>Eukaryota</taxon>
        <taxon>Metazoa</taxon>
        <taxon>Ecdysozoa</taxon>
        <taxon>Arthropoda</taxon>
        <taxon>Hexapoda</taxon>
        <taxon>Insecta</taxon>
        <taxon>Pterygota</taxon>
        <taxon>Neoptera</taxon>
        <taxon>Paraneoptera</taxon>
        <taxon>Hemiptera</taxon>
        <taxon>Sternorrhyncha</taxon>
        <taxon>Aphidomorpha</taxon>
        <taxon>Aphidoidea</taxon>
        <taxon>Aphididae</taxon>
        <taxon>Aphidini</taxon>
        <taxon>Aphis</taxon>
        <taxon>Aphis</taxon>
    </lineage>
</organism>
<evidence type="ECO:0000313" key="1">
    <source>
        <dbReference type="EMBL" id="KAF0697662.1"/>
    </source>
</evidence>
<sequence>NGFRGAANVLASISPADLLARERELEFLWRRGRSNALSKEELRRDTIWDAAATVDPGSWTRRLIPDLSAWCTRDFGEVDFHLTQFLSGHGCFGHYLCRIKKVEQPNCVDCNDSLDNAEHAILKCDRWWPARRELEVLLSIDLTAETIVMTMPKSRSHWAAITNFVHRILSTREEEEQGRQRIAAAAL</sequence>
<dbReference type="AlphaFoldDB" id="A0A6G0VLJ0"/>
<gene>
    <name evidence="1" type="ORF">FWK35_00035332</name>
</gene>
<evidence type="ECO:0000313" key="2">
    <source>
        <dbReference type="Proteomes" id="UP000478052"/>
    </source>
</evidence>
<comment type="caution">
    <text evidence="1">The sequence shown here is derived from an EMBL/GenBank/DDBJ whole genome shotgun (WGS) entry which is preliminary data.</text>
</comment>
<keyword evidence="1" id="KW-0808">Transferase</keyword>